<evidence type="ECO:0000256" key="1">
    <source>
        <dbReference type="ARBA" id="ARBA00012493"/>
    </source>
</evidence>
<protein>
    <recommendedName>
        <fullName evidence="1">RNA-directed DNA polymerase</fullName>
        <ecNumber evidence="1">2.7.7.49</ecNumber>
    </recommendedName>
</protein>
<keyword evidence="2" id="KW-0245">EGF-like domain</keyword>
<dbReference type="AlphaFoldDB" id="A0ABD0YGC1"/>
<dbReference type="SUPFAM" id="SSF56672">
    <property type="entry name" value="DNA/RNA polymerases"/>
    <property type="match status" value="1"/>
</dbReference>
<evidence type="ECO:0000313" key="6">
    <source>
        <dbReference type="Proteomes" id="UP001558652"/>
    </source>
</evidence>
<dbReference type="InterPro" id="IPR049883">
    <property type="entry name" value="NOTCH1_EGF-like"/>
</dbReference>
<proteinExistence type="predicted"/>
<dbReference type="InterPro" id="IPR041588">
    <property type="entry name" value="Integrase_H2C2"/>
</dbReference>
<dbReference type="Proteomes" id="UP001558652">
    <property type="component" value="Unassembled WGS sequence"/>
</dbReference>
<dbReference type="GO" id="GO:0003964">
    <property type="term" value="F:RNA-directed DNA polymerase activity"/>
    <property type="evidence" value="ECO:0007669"/>
    <property type="project" value="UniProtKB-EC"/>
</dbReference>
<organism evidence="5 6">
    <name type="scientific">Ranatra chinensis</name>
    <dbReference type="NCBI Taxonomy" id="642074"/>
    <lineage>
        <taxon>Eukaryota</taxon>
        <taxon>Metazoa</taxon>
        <taxon>Ecdysozoa</taxon>
        <taxon>Arthropoda</taxon>
        <taxon>Hexapoda</taxon>
        <taxon>Insecta</taxon>
        <taxon>Pterygota</taxon>
        <taxon>Neoptera</taxon>
        <taxon>Paraneoptera</taxon>
        <taxon>Hemiptera</taxon>
        <taxon>Heteroptera</taxon>
        <taxon>Panheteroptera</taxon>
        <taxon>Nepomorpha</taxon>
        <taxon>Nepidae</taxon>
        <taxon>Ranatrinae</taxon>
        <taxon>Ranatra</taxon>
    </lineage>
</organism>
<dbReference type="Gene3D" id="2.10.25.10">
    <property type="entry name" value="Laminin"/>
    <property type="match status" value="2"/>
</dbReference>
<evidence type="ECO:0000256" key="3">
    <source>
        <dbReference type="ARBA" id="ARBA00023157"/>
    </source>
</evidence>
<dbReference type="InterPro" id="IPR001881">
    <property type="entry name" value="EGF-like_Ca-bd_dom"/>
</dbReference>
<dbReference type="SUPFAM" id="SSF57196">
    <property type="entry name" value="EGF/Laminin"/>
    <property type="match status" value="2"/>
</dbReference>
<evidence type="ECO:0000313" key="5">
    <source>
        <dbReference type="EMBL" id="KAL1130340.1"/>
    </source>
</evidence>
<keyword evidence="6" id="KW-1185">Reference proteome</keyword>
<comment type="caution">
    <text evidence="5">The sequence shown here is derived from an EMBL/GenBank/DDBJ whole genome shotgun (WGS) entry which is preliminary data.</text>
</comment>
<dbReference type="InterPro" id="IPR000742">
    <property type="entry name" value="EGF"/>
</dbReference>
<dbReference type="InterPro" id="IPR018097">
    <property type="entry name" value="EGF_Ca-bd_CS"/>
</dbReference>
<sequence length="530" mass="58623">MSHHLGKSLWLHVWPLTARLGRNALADLSEGLSVRSYLGAPRCADANPCAQVCTDMENGISCSCNQGYSLNLDNITCHKIDDKVDIQNACPIGYKYNQLTGVCHVRVEEPHKSSDVVQCTRRQQIHYIKSYCNCPPSGTERNIVVGENSSSTCSKSRVTLATCRPAECRKKSEKKNVNSRKEARGAPSDACVGGGCSRELSGHCSRFCGASLRGHTTAPGAQGQASANQFLSSTSNGFRLFTDIDECEKMKGACERPDERCVNIVGGFKCVKMEPSRAGGTCPEGHKYDPASAGCTEAIKELQEPVDVKGVRSIVGLVGYYRRFHPSLADRLEGWSSLTKKGAKFVITEDMREALEWAKTQLCEDPVLRFPNISLPFVIPTNATQVAVGASSHRWSPDTQTDHGGIRETVAHLRRKYYWSGMERTVAAQLALCVVGARAKHVRIPKEPPQMVTPTPKKPLEADVIFLDGTIRLTNWYWKRKSDPRFVGPHVVASKLRQFSLRVRDSATRKMWLVHVRETRPPSARQRVPS</sequence>
<dbReference type="EC" id="2.7.7.49" evidence="1"/>
<dbReference type="Pfam" id="PF07645">
    <property type="entry name" value="EGF_CA"/>
    <property type="match status" value="1"/>
</dbReference>
<evidence type="ECO:0000256" key="2">
    <source>
        <dbReference type="ARBA" id="ARBA00022536"/>
    </source>
</evidence>
<dbReference type="InterPro" id="IPR050951">
    <property type="entry name" value="Retrovirus_Pol_polyprotein"/>
</dbReference>
<keyword evidence="3" id="KW-1015">Disulfide bond</keyword>
<dbReference type="Gene3D" id="3.30.70.270">
    <property type="match status" value="1"/>
</dbReference>
<reference evidence="5 6" key="1">
    <citation type="submission" date="2024-07" db="EMBL/GenBank/DDBJ databases">
        <title>Chromosome-level genome assembly of the water stick insect Ranatra chinensis (Heteroptera: Nepidae).</title>
        <authorList>
            <person name="Liu X."/>
        </authorList>
    </citation>
    <scope>NUCLEOTIDE SEQUENCE [LARGE SCALE GENOMIC DNA]</scope>
    <source>
        <strain evidence="5">Cailab_2021Rc</strain>
        <tissue evidence="5">Muscle</tissue>
    </source>
</reference>
<dbReference type="EMBL" id="JBFDAA010000008">
    <property type="protein sequence ID" value="KAL1130340.1"/>
    <property type="molecule type" value="Genomic_DNA"/>
</dbReference>
<name>A0ABD0YGC1_9HEMI</name>
<evidence type="ECO:0000259" key="4">
    <source>
        <dbReference type="PROSITE" id="PS01186"/>
    </source>
</evidence>
<dbReference type="InterPro" id="IPR043502">
    <property type="entry name" value="DNA/RNA_pol_sf"/>
</dbReference>
<dbReference type="PROSITE" id="PS01186">
    <property type="entry name" value="EGF_2"/>
    <property type="match status" value="1"/>
</dbReference>
<feature type="domain" description="EGF-like" evidence="4">
    <location>
        <begin position="62"/>
        <end position="77"/>
    </location>
</feature>
<dbReference type="PROSITE" id="PS01187">
    <property type="entry name" value="EGF_CA"/>
    <property type="match status" value="1"/>
</dbReference>
<gene>
    <name evidence="5" type="ORF">AAG570_013278</name>
</gene>
<dbReference type="InterPro" id="IPR043128">
    <property type="entry name" value="Rev_trsase/Diguanyl_cyclase"/>
</dbReference>
<dbReference type="PANTHER" id="PTHR37984">
    <property type="entry name" value="PROTEIN CBG26694"/>
    <property type="match status" value="1"/>
</dbReference>
<dbReference type="SMART" id="SM00179">
    <property type="entry name" value="EGF_CA"/>
    <property type="match status" value="2"/>
</dbReference>
<dbReference type="CDD" id="cd00054">
    <property type="entry name" value="EGF_CA"/>
    <property type="match status" value="1"/>
</dbReference>
<dbReference type="PANTHER" id="PTHR37984:SF5">
    <property type="entry name" value="PROTEIN NYNRIN-LIKE"/>
    <property type="match status" value="1"/>
</dbReference>
<accession>A0ABD0YGC1</accession>
<dbReference type="Pfam" id="PF17921">
    <property type="entry name" value="Integrase_H2C2"/>
    <property type="match status" value="1"/>
</dbReference>